<reference evidence="4 5" key="1">
    <citation type="submission" date="2020-07" db="EMBL/GenBank/DDBJ databases">
        <title>MOT database genomes.</title>
        <authorList>
            <person name="Joseph S."/>
            <person name="Aduse-Opoku J."/>
            <person name="Hashim A."/>
            <person name="Wade W."/>
            <person name="Curtis M."/>
        </authorList>
    </citation>
    <scope>NUCLEOTIDE SEQUENCE [LARGE SCALE GENOMIC DNA]</scope>
    <source>
        <strain evidence="4 5">WMus004</strain>
    </source>
</reference>
<dbReference type="EMBL" id="JACBXV010000003">
    <property type="protein sequence ID" value="NYS68052.1"/>
    <property type="molecule type" value="Genomic_DNA"/>
</dbReference>
<dbReference type="Gene3D" id="3.40.50.1820">
    <property type="entry name" value="alpha/beta hydrolase"/>
    <property type="match status" value="1"/>
</dbReference>
<evidence type="ECO:0000259" key="3">
    <source>
        <dbReference type="SMART" id="SM00824"/>
    </source>
</evidence>
<dbReference type="InterPro" id="IPR012223">
    <property type="entry name" value="TEII"/>
</dbReference>
<organism evidence="4 5">
    <name type="scientific">Actinomyces bowdenii</name>
    <dbReference type="NCBI Taxonomy" id="131109"/>
    <lineage>
        <taxon>Bacteria</taxon>
        <taxon>Bacillati</taxon>
        <taxon>Actinomycetota</taxon>
        <taxon>Actinomycetes</taxon>
        <taxon>Actinomycetales</taxon>
        <taxon>Actinomycetaceae</taxon>
        <taxon>Actinomyces</taxon>
    </lineage>
</organism>
<dbReference type="PANTHER" id="PTHR11487:SF0">
    <property type="entry name" value="S-ACYL FATTY ACID SYNTHASE THIOESTERASE, MEDIUM CHAIN"/>
    <property type="match status" value="1"/>
</dbReference>
<evidence type="ECO:0000313" key="4">
    <source>
        <dbReference type="EMBL" id="NYS68052.1"/>
    </source>
</evidence>
<sequence length="240" mass="26532">MGKTTLVCLPHAGAGSAAYARWVPLLPPWIRLVAVTLPGRESRSLEPLMTSVEEVINALGPQLADSTEEPFALFGHSLGALLAYELTKWMEVHCAPQPELLILSGRMAPHHVHKGEDLHSLSDARFLTAMQEKYGGIPDLLRNSTELQRLFLPPIRADMEMLEAYRFSHPTRLISSDLLVLGACDDPTTRESGLRAWNDLTVGHATFRTLPSGRHFFAQTRAHEVTQIVAEALAARLTAW</sequence>
<dbReference type="InterPro" id="IPR020802">
    <property type="entry name" value="TesA-like"/>
</dbReference>
<evidence type="ECO:0000313" key="5">
    <source>
        <dbReference type="Proteomes" id="UP000572528"/>
    </source>
</evidence>
<evidence type="ECO:0000256" key="1">
    <source>
        <dbReference type="ARBA" id="ARBA00007169"/>
    </source>
</evidence>
<comment type="similarity">
    <text evidence="1">Belongs to the thioesterase family.</text>
</comment>
<dbReference type="InterPro" id="IPR029058">
    <property type="entry name" value="AB_hydrolase_fold"/>
</dbReference>
<protein>
    <submittedName>
        <fullName evidence="4">Thioesterase</fullName>
    </submittedName>
</protein>
<dbReference type="InterPro" id="IPR001031">
    <property type="entry name" value="Thioesterase"/>
</dbReference>
<comment type="caution">
    <text evidence="4">The sequence shown here is derived from an EMBL/GenBank/DDBJ whole genome shotgun (WGS) entry which is preliminary data.</text>
</comment>
<dbReference type="SUPFAM" id="SSF53474">
    <property type="entry name" value="alpha/beta-Hydrolases"/>
    <property type="match status" value="1"/>
</dbReference>
<dbReference type="Proteomes" id="UP000572528">
    <property type="component" value="Unassembled WGS sequence"/>
</dbReference>
<accession>A0A853EIM3</accession>
<feature type="domain" description="Thioesterase TesA-like" evidence="3">
    <location>
        <begin position="7"/>
        <end position="179"/>
    </location>
</feature>
<proteinExistence type="inferred from homology"/>
<name>A0A853EIM3_9ACTO</name>
<dbReference type="AlphaFoldDB" id="A0A853EIM3"/>
<dbReference type="Pfam" id="PF00975">
    <property type="entry name" value="Thioesterase"/>
    <property type="match status" value="1"/>
</dbReference>
<dbReference type="PANTHER" id="PTHR11487">
    <property type="entry name" value="THIOESTERASE"/>
    <property type="match status" value="1"/>
</dbReference>
<evidence type="ECO:0000256" key="2">
    <source>
        <dbReference type="ARBA" id="ARBA00022801"/>
    </source>
</evidence>
<keyword evidence="2" id="KW-0378">Hydrolase</keyword>
<gene>
    <name evidence="4" type="ORF">HZZ05_00590</name>
</gene>
<dbReference type="SMART" id="SM00824">
    <property type="entry name" value="PKS_TE"/>
    <property type="match status" value="1"/>
</dbReference>
<dbReference type="GO" id="GO:0008610">
    <property type="term" value="P:lipid biosynthetic process"/>
    <property type="evidence" value="ECO:0007669"/>
    <property type="project" value="TreeGrafter"/>
</dbReference>
<dbReference type="GO" id="GO:0016787">
    <property type="term" value="F:hydrolase activity"/>
    <property type="evidence" value="ECO:0007669"/>
    <property type="project" value="UniProtKB-KW"/>
</dbReference>